<keyword evidence="9 12" id="KW-0255">Endonuclease</keyword>
<feature type="binding site" evidence="12">
    <location>
        <position position="29"/>
    </location>
    <ligand>
        <name>a divalent metal cation</name>
        <dbReference type="ChEBI" id="CHEBI:60240"/>
    </ligand>
</feature>
<dbReference type="PANTHER" id="PTHR10954:SF18">
    <property type="entry name" value="RIBONUCLEASE HII"/>
    <property type="match status" value="1"/>
</dbReference>
<comment type="catalytic activity">
    <reaction evidence="1 12 13">
        <text>Endonucleolytic cleavage to 5'-phosphomonoester.</text>
        <dbReference type="EC" id="3.1.26.4"/>
    </reaction>
</comment>
<evidence type="ECO:0000256" key="12">
    <source>
        <dbReference type="PROSITE-ProRule" id="PRU01319"/>
    </source>
</evidence>
<dbReference type="InterPro" id="IPR001352">
    <property type="entry name" value="RNase_HII/HIII"/>
</dbReference>
<keyword evidence="7 12" id="KW-0540">Nuclease</keyword>
<dbReference type="GO" id="GO:0043137">
    <property type="term" value="P:DNA replication, removal of RNA primer"/>
    <property type="evidence" value="ECO:0007669"/>
    <property type="project" value="TreeGrafter"/>
</dbReference>
<keyword evidence="10 12" id="KW-0378">Hydrolase</keyword>
<dbReference type="InterPro" id="IPR024567">
    <property type="entry name" value="RNase_HII/HIII_dom"/>
</dbReference>
<comment type="cofactor">
    <cofactor evidence="2">
        <name>Mg(2+)</name>
        <dbReference type="ChEBI" id="CHEBI:18420"/>
    </cofactor>
</comment>
<protein>
    <recommendedName>
        <fullName evidence="13">Ribonuclease</fullName>
        <ecNumber evidence="13">3.1.26.4</ecNumber>
    </recommendedName>
</protein>
<evidence type="ECO:0000256" key="4">
    <source>
        <dbReference type="ARBA" id="ARBA00004496"/>
    </source>
</evidence>
<dbReference type="AlphaFoldDB" id="A0A1B1BKH7"/>
<evidence type="ECO:0000259" key="14">
    <source>
        <dbReference type="PROSITE" id="PS51975"/>
    </source>
</evidence>
<dbReference type="PANTHER" id="PTHR10954">
    <property type="entry name" value="RIBONUCLEASE H2 SUBUNIT A"/>
    <property type="match status" value="1"/>
</dbReference>
<keyword evidence="16" id="KW-1185">Reference proteome</keyword>
<evidence type="ECO:0000313" key="15">
    <source>
        <dbReference type="EMBL" id="ANP73055.1"/>
    </source>
</evidence>
<keyword evidence="11" id="KW-0464">Manganese</keyword>
<evidence type="ECO:0000256" key="2">
    <source>
        <dbReference type="ARBA" id="ARBA00001946"/>
    </source>
</evidence>
<evidence type="ECO:0000256" key="10">
    <source>
        <dbReference type="ARBA" id="ARBA00022801"/>
    </source>
</evidence>
<dbReference type="EC" id="3.1.26.4" evidence="13"/>
<evidence type="ECO:0000256" key="3">
    <source>
        <dbReference type="ARBA" id="ARBA00004065"/>
    </source>
</evidence>
<feature type="domain" description="RNase H type-2" evidence="14">
    <location>
        <begin position="22"/>
        <end position="216"/>
    </location>
</feature>
<accession>A0A1B1BKH7</accession>
<dbReference type="STRING" id="670052.PA27867_2103"/>
<evidence type="ECO:0000256" key="11">
    <source>
        <dbReference type="ARBA" id="ARBA00023211"/>
    </source>
</evidence>
<dbReference type="GO" id="GO:0003723">
    <property type="term" value="F:RNA binding"/>
    <property type="evidence" value="ECO:0007669"/>
    <property type="project" value="UniProtKB-UniRule"/>
</dbReference>
<dbReference type="PROSITE" id="PS51975">
    <property type="entry name" value="RNASE_H_2"/>
    <property type="match status" value="1"/>
</dbReference>
<name>A0A1B1BKH7_9MICO</name>
<dbReference type="NCBIfam" id="NF000595">
    <property type="entry name" value="PRK00015.1-3"/>
    <property type="match status" value="1"/>
</dbReference>
<evidence type="ECO:0000256" key="6">
    <source>
        <dbReference type="ARBA" id="ARBA00022490"/>
    </source>
</evidence>
<gene>
    <name evidence="15" type="ORF">PA27867_2103</name>
</gene>
<dbReference type="Pfam" id="PF01351">
    <property type="entry name" value="RNase_HII"/>
    <property type="match status" value="1"/>
</dbReference>
<dbReference type="Proteomes" id="UP000092582">
    <property type="component" value="Chromosome 1"/>
</dbReference>
<dbReference type="Gene3D" id="3.30.420.10">
    <property type="entry name" value="Ribonuclease H-like superfamily/Ribonuclease H"/>
    <property type="match status" value="1"/>
</dbReference>
<reference evidence="15 16" key="1">
    <citation type="submission" date="2016-06" db="EMBL/GenBank/DDBJ databases">
        <title>Genome sequencing of Cryobacterium arcticum PAMC 27867.</title>
        <authorList>
            <person name="Lee J."/>
            <person name="Kim O.-S."/>
        </authorList>
    </citation>
    <scope>NUCLEOTIDE SEQUENCE [LARGE SCALE GENOMIC DNA]</scope>
    <source>
        <strain evidence="15 16">PAMC 27867</strain>
    </source>
</reference>
<comment type="subcellular location">
    <subcellularLocation>
        <location evidence="4">Cytoplasm</location>
    </subcellularLocation>
</comment>
<comment type="function">
    <text evidence="3 13">Endonuclease that specifically degrades the RNA of RNA-DNA hybrids.</text>
</comment>
<evidence type="ECO:0000256" key="9">
    <source>
        <dbReference type="ARBA" id="ARBA00022759"/>
    </source>
</evidence>
<evidence type="ECO:0000256" key="13">
    <source>
        <dbReference type="RuleBase" id="RU003515"/>
    </source>
</evidence>
<dbReference type="InterPro" id="IPR022898">
    <property type="entry name" value="RNase_HII"/>
</dbReference>
<feature type="binding site" evidence="12">
    <location>
        <position position="28"/>
    </location>
    <ligand>
        <name>a divalent metal cation</name>
        <dbReference type="ChEBI" id="CHEBI:60240"/>
    </ligand>
</feature>
<sequence length="216" mass="22108">MMMAVVEPTLDVELAMLAAGATCVIGCDEVGRGALAGPVAVGVAVVTADVGAFPVGLRDSKLLSEPRRELLAPLAAAWVRHSAVGLASAQEVDAHGIIAALGLAGKRALAQLHAAEVDIVGGVVLLDGNDDWLNKALATPLSVVTRIKADQDCASVSAASVIAKVHRDRLMIAADLGTPGYGWSGNKGYGSAEHMAALGTLGASEHHRLSWLKIAR</sequence>
<evidence type="ECO:0000313" key="16">
    <source>
        <dbReference type="Proteomes" id="UP000092582"/>
    </source>
</evidence>
<dbReference type="KEGG" id="cart:PA27867_2103"/>
<dbReference type="PATRIC" id="fig|670052.7.peg.2165"/>
<evidence type="ECO:0000256" key="7">
    <source>
        <dbReference type="ARBA" id="ARBA00022722"/>
    </source>
</evidence>
<dbReference type="EMBL" id="CP016282">
    <property type="protein sequence ID" value="ANP73055.1"/>
    <property type="molecule type" value="Genomic_DNA"/>
</dbReference>
<evidence type="ECO:0000256" key="5">
    <source>
        <dbReference type="ARBA" id="ARBA00007383"/>
    </source>
</evidence>
<dbReference type="GO" id="GO:0004523">
    <property type="term" value="F:RNA-DNA hybrid ribonuclease activity"/>
    <property type="evidence" value="ECO:0007669"/>
    <property type="project" value="UniProtKB-UniRule"/>
</dbReference>
<comment type="similarity">
    <text evidence="5 13">Belongs to the RNase HII family.</text>
</comment>
<comment type="cofactor">
    <cofactor evidence="12">
        <name>Mn(2+)</name>
        <dbReference type="ChEBI" id="CHEBI:29035"/>
    </cofactor>
    <cofactor evidence="12">
        <name>Mg(2+)</name>
        <dbReference type="ChEBI" id="CHEBI:18420"/>
    </cofactor>
    <text evidence="12">Manganese or magnesium. Binds 1 divalent metal ion per monomer in the absence of substrate. May bind a second metal ion after substrate binding.</text>
</comment>
<dbReference type="SUPFAM" id="SSF53098">
    <property type="entry name" value="Ribonuclease H-like"/>
    <property type="match status" value="1"/>
</dbReference>
<feature type="binding site" evidence="12">
    <location>
        <position position="127"/>
    </location>
    <ligand>
        <name>a divalent metal cation</name>
        <dbReference type="ChEBI" id="CHEBI:60240"/>
    </ligand>
</feature>
<organism evidence="15 16">
    <name type="scientific">Cryobacterium arcticum</name>
    <dbReference type="NCBI Taxonomy" id="670052"/>
    <lineage>
        <taxon>Bacteria</taxon>
        <taxon>Bacillati</taxon>
        <taxon>Actinomycetota</taxon>
        <taxon>Actinomycetes</taxon>
        <taxon>Micrococcales</taxon>
        <taxon>Microbacteriaceae</taxon>
        <taxon>Cryobacterium</taxon>
    </lineage>
</organism>
<proteinExistence type="inferred from homology"/>
<keyword evidence="6" id="KW-0963">Cytoplasm</keyword>
<dbReference type="GO" id="GO:0006298">
    <property type="term" value="P:mismatch repair"/>
    <property type="evidence" value="ECO:0007669"/>
    <property type="project" value="TreeGrafter"/>
</dbReference>
<dbReference type="InterPro" id="IPR036397">
    <property type="entry name" value="RNaseH_sf"/>
</dbReference>
<dbReference type="GO" id="GO:0032299">
    <property type="term" value="C:ribonuclease H2 complex"/>
    <property type="evidence" value="ECO:0007669"/>
    <property type="project" value="TreeGrafter"/>
</dbReference>
<dbReference type="GO" id="GO:0046872">
    <property type="term" value="F:metal ion binding"/>
    <property type="evidence" value="ECO:0007669"/>
    <property type="project" value="UniProtKB-KW"/>
</dbReference>
<dbReference type="CDD" id="cd07182">
    <property type="entry name" value="RNase_HII_bacteria_HII_like"/>
    <property type="match status" value="1"/>
</dbReference>
<evidence type="ECO:0000256" key="1">
    <source>
        <dbReference type="ARBA" id="ARBA00000077"/>
    </source>
</evidence>
<dbReference type="InterPro" id="IPR012337">
    <property type="entry name" value="RNaseH-like_sf"/>
</dbReference>
<dbReference type="GO" id="GO:0005737">
    <property type="term" value="C:cytoplasm"/>
    <property type="evidence" value="ECO:0007669"/>
    <property type="project" value="UniProtKB-SubCell"/>
</dbReference>
<evidence type="ECO:0000256" key="8">
    <source>
        <dbReference type="ARBA" id="ARBA00022723"/>
    </source>
</evidence>
<keyword evidence="8 12" id="KW-0479">Metal-binding</keyword>